<reference evidence="1" key="1">
    <citation type="journal article" date="2014" name="Front. Microbiol.">
        <title>High frequency of phylogenetically diverse reductive dehalogenase-homologous genes in deep subseafloor sedimentary metagenomes.</title>
        <authorList>
            <person name="Kawai M."/>
            <person name="Futagami T."/>
            <person name="Toyoda A."/>
            <person name="Takaki Y."/>
            <person name="Nishi S."/>
            <person name="Hori S."/>
            <person name="Arai W."/>
            <person name="Tsubouchi T."/>
            <person name="Morono Y."/>
            <person name="Uchiyama I."/>
            <person name="Ito T."/>
            <person name="Fujiyama A."/>
            <person name="Inagaki F."/>
            <person name="Takami H."/>
        </authorList>
    </citation>
    <scope>NUCLEOTIDE SEQUENCE</scope>
    <source>
        <strain evidence="1">Expedition CK06-06</strain>
    </source>
</reference>
<dbReference type="EMBL" id="BARW01013170">
    <property type="protein sequence ID" value="GAI76937.1"/>
    <property type="molecule type" value="Genomic_DNA"/>
</dbReference>
<gene>
    <name evidence="1" type="ORF">S12H4_24329</name>
</gene>
<accession>X1R888</accession>
<protein>
    <submittedName>
        <fullName evidence="1">Uncharacterized protein</fullName>
    </submittedName>
</protein>
<name>X1R888_9ZZZZ</name>
<sequence length="161" mass="19011">PLDNKINDKIILLGALCIASKSYAEYLNVIQKSNLSEYWEFLKIYDKNSNIKFKESFQTRQDNFDYSDPNMIPDFNNRWDNLNDNHDLRERILYDLIVYFAESLIKPNSVIKVKDKSLKDLINAYDHSLDLYFLCIGYFSGTKIIFKNAPSRNDFFDLSHL</sequence>
<proteinExistence type="predicted"/>
<organism evidence="1">
    <name type="scientific">marine sediment metagenome</name>
    <dbReference type="NCBI Taxonomy" id="412755"/>
    <lineage>
        <taxon>unclassified sequences</taxon>
        <taxon>metagenomes</taxon>
        <taxon>ecological metagenomes</taxon>
    </lineage>
</organism>
<dbReference type="AlphaFoldDB" id="X1R888"/>
<feature type="non-terminal residue" evidence="1">
    <location>
        <position position="1"/>
    </location>
</feature>
<evidence type="ECO:0000313" key="1">
    <source>
        <dbReference type="EMBL" id="GAI76937.1"/>
    </source>
</evidence>
<comment type="caution">
    <text evidence="1">The sequence shown here is derived from an EMBL/GenBank/DDBJ whole genome shotgun (WGS) entry which is preliminary data.</text>
</comment>